<gene>
    <name evidence="2" type="ORF">V2S66_33040</name>
</gene>
<evidence type="ECO:0008006" key="4">
    <source>
        <dbReference type="Google" id="ProtNLM"/>
    </source>
</evidence>
<comment type="caution">
    <text evidence="2">The sequence shown here is derived from an EMBL/GenBank/DDBJ whole genome shotgun (WGS) entry which is preliminary data.</text>
</comment>
<evidence type="ECO:0000313" key="3">
    <source>
        <dbReference type="Proteomes" id="UP001344658"/>
    </source>
</evidence>
<keyword evidence="3" id="KW-1185">Reference proteome</keyword>
<name>A0ABU7PM72_9ACTN</name>
<sequence>MGSVTGAGGIGVRIKGVREAEASLTRMNREIDLATLKALKATQALAKKSIRSGLRGRPRWDHRGASSRTGAAVNLNLSPHHVTKSSGPGRLTGELSKGVGGVRRPKPIPGGGFQGGVGVGKGVRNLYKKRLEAQYPYFRPGLRRAEPKMGAVWTAAWAKATRN</sequence>
<dbReference type="Proteomes" id="UP001344658">
    <property type="component" value="Unassembled WGS sequence"/>
</dbReference>
<organism evidence="2 3">
    <name type="scientific">Actinacidiphila polyblastidii</name>
    <dbReference type="NCBI Taxonomy" id="3110430"/>
    <lineage>
        <taxon>Bacteria</taxon>
        <taxon>Bacillati</taxon>
        <taxon>Actinomycetota</taxon>
        <taxon>Actinomycetes</taxon>
        <taxon>Kitasatosporales</taxon>
        <taxon>Streptomycetaceae</taxon>
        <taxon>Actinacidiphila</taxon>
    </lineage>
</organism>
<evidence type="ECO:0000313" key="2">
    <source>
        <dbReference type="EMBL" id="MEE4546778.1"/>
    </source>
</evidence>
<dbReference type="EMBL" id="JAZEWV010000053">
    <property type="protein sequence ID" value="MEE4546778.1"/>
    <property type="molecule type" value="Genomic_DNA"/>
</dbReference>
<proteinExistence type="predicted"/>
<dbReference type="RefSeq" id="WP_330800559.1">
    <property type="nucleotide sequence ID" value="NZ_JAZEWV010000053.1"/>
</dbReference>
<accession>A0ABU7PM72</accession>
<protein>
    <recommendedName>
        <fullName evidence="4">HK97 gp10 family phage protein</fullName>
    </recommendedName>
</protein>
<evidence type="ECO:0000256" key="1">
    <source>
        <dbReference type="SAM" id="MobiDB-lite"/>
    </source>
</evidence>
<reference evidence="2 3" key="1">
    <citation type="submission" date="2023-12" db="EMBL/GenBank/DDBJ databases">
        <title>Streptomyces sp. V4-01.</title>
        <authorList>
            <person name="Somphong A."/>
            <person name="Phongsopitanun W."/>
        </authorList>
    </citation>
    <scope>NUCLEOTIDE SEQUENCE [LARGE SCALE GENOMIC DNA]</scope>
    <source>
        <strain evidence="2 3">V4-01</strain>
    </source>
</reference>
<feature type="region of interest" description="Disordered" evidence="1">
    <location>
        <begin position="79"/>
        <end position="115"/>
    </location>
</feature>